<reference evidence="1 2" key="1">
    <citation type="journal article" date="2020" name="IScience">
        <title>Genome Sequencing of the Endangered Kingdonia uniflora (Circaeasteraceae, Ranunculales) Reveals Potential Mechanisms of Evolutionary Specialization.</title>
        <authorList>
            <person name="Sun Y."/>
            <person name="Deng T."/>
            <person name="Zhang A."/>
            <person name="Moore M.J."/>
            <person name="Landis J.B."/>
            <person name="Lin N."/>
            <person name="Zhang H."/>
            <person name="Zhang X."/>
            <person name="Huang J."/>
            <person name="Zhang X."/>
            <person name="Sun H."/>
            <person name="Wang H."/>
        </authorList>
    </citation>
    <scope>NUCLEOTIDE SEQUENCE [LARGE SCALE GENOMIC DNA]</scope>
    <source>
        <strain evidence="1">TB1705</strain>
        <tissue evidence="1">Leaf</tissue>
    </source>
</reference>
<proteinExistence type="predicted"/>
<name>A0A7J7MX87_9MAGN</name>
<dbReference type="Proteomes" id="UP000541444">
    <property type="component" value="Unassembled WGS sequence"/>
</dbReference>
<dbReference type="AlphaFoldDB" id="A0A7J7MX87"/>
<accession>A0A7J7MX87</accession>
<organism evidence="1 2">
    <name type="scientific">Kingdonia uniflora</name>
    <dbReference type="NCBI Taxonomy" id="39325"/>
    <lineage>
        <taxon>Eukaryota</taxon>
        <taxon>Viridiplantae</taxon>
        <taxon>Streptophyta</taxon>
        <taxon>Embryophyta</taxon>
        <taxon>Tracheophyta</taxon>
        <taxon>Spermatophyta</taxon>
        <taxon>Magnoliopsida</taxon>
        <taxon>Ranunculales</taxon>
        <taxon>Circaeasteraceae</taxon>
        <taxon>Kingdonia</taxon>
    </lineage>
</organism>
<evidence type="ECO:0000313" key="2">
    <source>
        <dbReference type="Proteomes" id="UP000541444"/>
    </source>
</evidence>
<dbReference type="EMBL" id="JACGCM010001193">
    <property type="protein sequence ID" value="KAF6159404.1"/>
    <property type="molecule type" value="Genomic_DNA"/>
</dbReference>
<keyword evidence="2" id="KW-1185">Reference proteome</keyword>
<protein>
    <submittedName>
        <fullName evidence="1">Uncharacterized protein</fullName>
    </submittedName>
</protein>
<comment type="caution">
    <text evidence="1">The sequence shown here is derived from an EMBL/GenBank/DDBJ whole genome shotgun (WGS) entry which is preliminary data.</text>
</comment>
<gene>
    <name evidence="1" type="ORF">GIB67_032175</name>
</gene>
<evidence type="ECO:0000313" key="1">
    <source>
        <dbReference type="EMBL" id="KAF6159404.1"/>
    </source>
</evidence>
<sequence>MGYLQGIVMSSPWPREARRHCLAMRAAFPERALYGVAMPHGLPETCRPLWMDYLTSPGSSPLEIHVLYLEPGILSYPDPLQDSWTQRRSGDERHDPKLKQRKIENEDMVWVPSLHTVIFVRLTLRAEFLLITRHELQPPRWVVACPQFVPQLYRTLLCSLKEGKLPSDACSRLRS</sequence>